<protein>
    <submittedName>
        <fullName evidence="6">Transcriptional regulator, IclR family</fullName>
    </submittedName>
</protein>
<dbReference type="STRING" id="553467.SAMN04488063_3326"/>
<dbReference type="GO" id="GO:0003677">
    <property type="term" value="F:DNA binding"/>
    <property type="evidence" value="ECO:0007669"/>
    <property type="project" value="UniProtKB-KW"/>
</dbReference>
<evidence type="ECO:0000256" key="2">
    <source>
        <dbReference type="ARBA" id="ARBA00023125"/>
    </source>
</evidence>
<feature type="domain" description="HTH iclR-type" evidence="4">
    <location>
        <begin position="13"/>
        <end position="72"/>
    </location>
</feature>
<dbReference type="Gene3D" id="1.10.10.10">
    <property type="entry name" value="Winged helix-like DNA-binding domain superfamily/Winged helix DNA-binding domain"/>
    <property type="match status" value="1"/>
</dbReference>
<proteinExistence type="predicted"/>
<evidence type="ECO:0000313" key="7">
    <source>
        <dbReference type="Proteomes" id="UP000198876"/>
    </source>
</evidence>
<dbReference type="PANTHER" id="PTHR30136:SF35">
    <property type="entry name" value="HTH-TYPE TRANSCRIPTIONAL REGULATOR RV1719"/>
    <property type="match status" value="1"/>
</dbReference>
<gene>
    <name evidence="6" type="ORF">SAMN04488063_3326</name>
</gene>
<dbReference type="Pfam" id="PF09339">
    <property type="entry name" value="HTH_IclR"/>
    <property type="match status" value="1"/>
</dbReference>
<keyword evidence="7" id="KW-1185">Reference proteome</keyword>
<dbReference type="InterPro" id="IPR050707">
    <property type="entry name" value="HTH_MetabolicPath_Reg"/>
</dbReference>
<dbReference type="GO" id="GO:0003700">
    <property type="term" value="F:DNA-binding transcription factor activity"/>
    <property type="evidence" value="ECO:0007669"/>
    <property type="project" value="TreeGrafter"/>
</dbReference>
<dbReference type="Pfam" id="PF01614">
    <property type="entry name" value="IclR_C"/>
    <property type="match status" value="1"/>
</dbReference>
<accession>A0A1I2VTJ8</accession>
<dbReference type="PROSITE" id="PS51078">
    <property type="entry name" value="ICLR_ED"/>
    <property type="match status" value="1"/>
</dbReference>
<dbReference type="SUPFAM" id="SSF55781">
    <property type="entry name" value="GAF domain-like"/>
    <property type="match status" value="1"/>
</dbReference>
<dbReference type="EMBL" id="FOOQ01000006">
    <property type="protein sequence ID" value="SFG92462.1"/>
    <property type="molecule type" value="Genomic_DNA"/>
</dbReference>
<dbReference type="PANTHER" id="PTHR30136">
    <property type="entry name" value="HELIX-TURN-HELIX TRANSCRIPTIONAL REGULATOR, ICLR FAMILY"/>
    <property type="match status" value="1"/>
</dbReference>
<dbReference type="InterPro" id="IPR014757">
    <property type="entry name" value="Tscrpt_reg_IclR_C"/>
</dbReference>
<dbReference type="GO" id="GO:0045892">
    <property type="term" value="P:negative regulation of DNA-templated transcription"/>
    <property type="evidence" value="ECO:0007669"/>
    <property type="project" value="TreeGrafter"/>
</dbReference>
<evidence type="ECO:0000259" key="5">
    <source>
        <dbReference type="PROSITE" id="PS51078"/>
    </source>
</evidence>
<evidence type="ECO:0000313" key="6">
    <source>
        <dbReference type="EMBL" id="SFG92462.1"/>
    </source>
</evidence>
<dbReference type="SMART" id="SM00346">
    <property type="entry name" value="HTH_ICLR"/>
    <property type="match status" value="1"/>
</dbReference>
<keyword evidence="2" id="KW-0238">DNA-binding</keyword>
<name>A0A1I2VTJ8_9EURY</name>
<dbReference type="SUPFAM" id="SSF46785">
    <property type="entry name" value="Winged helix' DNA-binding domain"/>
    <property type="match status" value="1"/>
</dbReference>
<dbReference type="Gene3D" id="3.30.450.40">
    <property type="match status" value="1"/>
</dbReference>
<dbReference type="OrthoDB" id="14763at2157"/>
<dbReference type="Proteomes" id="UP000198876">
    <property type="component" value="Unassembled WGS sequence"/>
</dbReference>
<dbReference type="AlphaFoldDB" id="A0A1I2VTJ8"/>
<dbReference type="RefSeq" id="WP_092893687.1">
    <property type="nucleotide sequence ID" value="NZ_FOOQ01000006.1"/>
</dbReference>
<reference evidence="7" key="1">
    <citation type="submission" date="2016-10" db="EMBL/GenBank/DDBJ databases">
        <authorList>
            <person name="Varghese N."/>
            <person name="Submissions S."/>
        </authorList>
    </citation>
    <scope>NUCLEOTIDE SEQUENCE [LARGE SCALE GENOMIC DNA]</scope>
    <source>
        <strain evidence="7">CGMCC 1.7739</strain>
    </source>
</reference>
<dbReference type="InterPro" id="IPR011991">
    <property type="entry name" value="ArsR-like_HTH"/>
</dbReference>
<dbReference type="InterPro" id="IPR036388">
    <property type="entry name" value="WH-like_DNA-bd_sf"/>
</dbReference>
<dbReference type="CDD" id="cd00090">
    <property type="entry name" value="HTH_ARSR"/>
    <property type="match status" value="1"/>
</dbReference>
<evidence type="ECO:0000259" key="4">
    <source>
        <dbReference type="PROSITE" id="PS51077"/>
    </source>
</evidence>
<dbReference type="InterPro" id="IPR005471">
    <property type="entry name" value="Tscrpt_reg_IclR_N"/>
</dbReference>
<feature type="domain" description="IclR-ED" evidence="5">
    <location>
        <begin position="73"/>
        <end position="256"/>
    </location>
</feature>
<organism evidence="6 7">
    <name type="scientific">Halopelagius inordinatus</name>
    <dbReference type="NCBI Taxonomy" id="553467"/>
    <lineage>
        <taxon>Archaea</taxon>
        <taxon>Methanobacteriati</taxon>
        <taxon>Methanobacteriota</taxon>
        <taxon>Stenosarchaea group</taxon>
        <taxon>Halobacteria</taxon>
        <taxon>Halobacteriales</taxon>
        <taxon>Haloferacaceae</taxon>
    </lineage>
</organism>
<dbReference type="InterPro" id="IPR036390">
    <property type="entry name" value="WH_DNA-bd_sf"/>
</dbReference>
<dbReference type="InterPro" id="IPR029016">
    <property type="entry name" value="GAF-like_dom_sf"/>
</dbReference>
<keyword evidence="1" id="KW-0805">Transcription regulation</keyword>
<evidence type="ECO:0000256" key="1">
    <source>
        <dbReference type="ARBA" id="ARBA00023015"/>
    </source>
</evidence>
<evidence type="ECO:0000256" key="3">
    <source>
        <dbReference type="ARBA" id="ARBA00023163"/>
    </source>
</evidence>
<dbReference type="PROSITE" id="PS51077">
    <property type="entry name" value="HTH_ICLR"/>
    <property type="match status" value="1"/>
</dbReference>
<sequence>MNNADEAGKMDTVRSAQTMFDVVECLKTNDGMTVTEVTAELEYAKSTVHRHLRTLETLGYVVRQSDGYHVGLRFFDLGQRARDRQRGYTLARDKVDEIADETAERAQFLVEEHGEAVYLCRSVGERAVMTDPGIGSRIPLHSTAAGKAILAGLPEDRLFEVIEQTDFEPMTDATITDVEVLHGELEEIRDRGYSFNRQENIEGLNAVGVPVRVDGETIGALSVSGPSHRLKGEWFEEELPNLLLGAANELELNIAYS</sequence>
<keyword evidence="3" id="KW-0804">Transcription</keyword>